<proteinExistence type="predicted"/>
<sequence>MKIPPKEVRGIGIHFTKLVDASIKDHQQPTIADFVKGRRHKPSDKPMQKPQNETTIVENESLQHPAPKSSDVDNHIELPDNQRELSSRDKAKSPNVKTSSDNPISPSIKKPKLTSSPNKVVQTKLNFTATTTKRTSTKLKSNSTSLLWSQVDLATFKELPPDIQKDVKRMYQIPPESEPPVSTEPQHTADSHAIENESEYLSKMDDSWDPEVFQQLPPEIRQEVIDEWKRHKLVTEN</sequence>
<dbReference type="InterPro" id="IPR025527">
    <property type="entry name" value="HUWE1/Rev1_UBM"/>
</dbReference>
<evidence type="ECO:0000256" key="2">
    <source>
        <dbReference type="SAM" id="MobiDB-lite"/>
    </source>
</evidence>
<protein>
    <submittedName>
        <fullName evidence="3">Uncharacterized protein</fullName>
    </submittedName>
</protein>
<dbReference type="EMBL" id="JASJQH010000281">
    <property type="protein sequence ID" value="KAK9765346.1"/>
    <property type="molecule type" value="Genomic_DNA"/>
</dbReference>
<organism evidence="3 4">
    <name type="scientific">Basidiobolus ranarum</name>
    <dbReference type="NCBI Taxonomy" id="34480"/>
    <lineage>
        <taxon>Eukaryota</taxon>
        <taxon>Fungi</taxon>
        <taxon>Fungi incertae sedis</taxon>
        <taxon>Zoopagomycota</taxon>
        <taxon>Entomophthoromycotina</taxon>
        <taxon>Basidiobolomycetes</taxon>
        <taxon>Basidiobolales</taxon>
        <taxon>Basidiobolaceae</taxon>
        <taxon>Basidiobolus</taxon>
    </lineage>
</organism>
<evidence type="ECO:0000313" key="4">
    <source>
        <dbReference type="Proteomes" id="UP001479436"/>
    </source>
</evidence>
<feature type="compositionally biased region" description="Basic and acidic residues" evidence="2">
    <location>
        <begin position="187"/>
        <end position="206"/>
    </location>
</feature>
<keyword evidence="1" id="KW-0808">Transferase</keyword>
<dbReference type="Pfam" id="PF14377">
    <property type="entry name" value="UBM"/>
    <property type="match status" value="2"/>
</dbReference>
<feature type="compositionally biased region" description="Polar residues" evidence="2">
    <location>
        <begin position="95"/>
        <end position="105"/>
    </location>
</feature>
<feature type="compositionally biased region" description="Polar residues" evidence="2">
    <location>
        <begin position="49"/>
        <end position="62"/>
    </location>
</feature>
<feature type="region of interest" description="Disordered" evidence="2">
    <location>
        <begin position="23"/>
        <end position="119"/>
    </location>
</feature>
<feature type="compositionally biased region" description="Basic and acidic residues" evidence="2">
    <location>
        <begin position="70"/>
        <end position="92"/>
    </location>
</feature>
<gene>
    <name evidence="3" type="ORF">K7432_006398</name>
</gene>
<reference evidence="3 4" key="1">
    <citation type="submission" date="2023-04" db="EMBL/GenBank/DDBJ databases">
        <title>Genome of Basidiobolus ranarum AG-B5.</title>
        <authorList>
            <person name="Stajich J.E."/>
            <person name="Carter-House D."/>
            <person name="Gryganskyi A."/>
        </authorList>
    </citation>
    <scope>NUCLEOTIDE SEQUENCE [LARGE SCALE GENOMIC DNA]</scope>
    <source>
        <strain evidence="3 4">AG-B5</strain>
    </source>
</reference>
<dbReference type="Gene3D" id="6.10.250.1630">
    <property type="match status" value="1"/>
</dbReference>
<name>A0ABR2WV35_9FUNG</name>
<evidence type="ECO:0000313" key="3">
    <source>
        <dbReference type="EMBL" id="KAK9765346.1"/>
    </source>
</evidence>
<dbReference type="Proteomes" id="UP001479436">
    <property type="component" value="Unassembled WGS sequence"/>
</dbReference>
<feature type="region of interest" description="Disordered" evidence="2">
    <location>
        <begin position="173"/>
        <end position="206"/>
    </location>
</feature>
<evidence type="ECO:0000256" key="1">
    <source>
        <dbReference type="ARBA" id="ARBA00022679"/>
    </source>
</evidence>
<accession>A0ABR2WV35</accession>
<comment type="caution">
    <text evidence="3">The sequence shown here is derived from an EMBL/GenBank/DDBJ whole genome shotgun (WGS) entry which is preliminary data.</text>
</comment>
<keyword evidence="4" id="KW-1185">Reference proteome</keyword>